<organism evidence="1 2">
    <name type="scientific">Eumeta variegata</name>
    <name type="common">Bagworm moth</name>
    <name type="synonym">Eumeta japonica</name>
    <dbReference type="NCBI Taxonomy" id="151549"/>
    <lineage>
        <taxon>Eukaryota</taxon>
        <taxon>Metazoa</taxon>
        <taxon>Ecdysozoa</taxon>
        <taxon>Arthropoda</taxon>
        <taxon>Hexapoda</taxon>
        <taxon>Insecta</taxon>
        <taxon>Pterygota</taxon>
        <taxon>Neoptera</taxon>
        <taxon>Endopterygota</taxon>
        <taxon>Lepidoptera</taxon>
        <taxon>Glossata</taxon>
        <taxon>Ditrysia</taxon>
        <taxon>Tineoidea</taxon>
        <taxon>Psychidae</taxon>
        <taxon>Oiketicinae</taxon>
        <taxon>Eumeta</taxon>
    </lineage>
</organism>
<gene>
    <name evidence="1" type="ORF">EVAR_71957_1</name>
</gene>
<dbReference type="EMBL" id="BGZK01003921">
    <property type="protein sequence ID" value="GBP05597.1"/>
    <property type="molecule type" value="Genomic_DNA"/>
</dbReference>
<protein>
    <submittedName>
        <fullName evidence="1">Uncharacterized protein</fullName>
    </submittedName>
</protein>
<comment type="caution">
    <text evidence="1">The sequence shown here is derived from an EMBL/GenBank/DDBJ whole genome shotgun (WGS) entry which is preliminary data.</text>
</comment>
<dbReference type="AlphaFoldDB" id="A0A4C1SWA9"/>
<reference evidence="1 2" key="1">
    <citation type="journal article" date="2019" name="Commun. Biol.">
        <title>The bagworm genome reveals a unique fibroin gene that provides high tensile strength.</title>
        <authorList>
            <person name="Kono N."/>
            <person name="Nakamura H."/>
            <person name="Ohtoshi R."/>
            <person name="Tomita M."/>
            <person name="Numata K."/>
            <person name="Arakawa K."/>
        </authorList>
    </citation>
    <scope>NUCLEOTIDE SEQUENCE [LARGE SCALE GENOMIC DNA]</scope>
</reference>
<name>A0A4C1SWA9_EUMVA</name>
<dbReference type="Proteomes" id="UP000299102">
    <property type="component" value="Unassembled WGS sequence"/>
</dbReference>
<evidence type="ECO:0000313" key="1">
    <source>
        <dbReference type="EMBL" id="GBP05597.1"/>
    </source>
</evidence>
<accession>A0A4C1SWA9</accession>
<keyword evidence="2" id="KW-1185">Reference proteome</keyword>
<proteinExistence type="predicted"/>
<evidence type="ECO:0000313" key="2">
    <source>
        <dbReference type="Proteomes" id="UP000299102"/>
    </source>
</evidence>
<sequence>MKVVKLKGGIRIKIGTKTGTVEDKKRHRYHDGHVSIVDICDQVKESGKSVHPKILHDVRTPVRRWSSRPRTVARAAHILQSPMFSRSQVIMVPVVPPLRSLAFGPVP</sequence>